<evidence type="ECO:0000256" key="1">
    <source>
        <dbReference type="ARBA" id="ARBA00005085"/>
    </source>
</evidence>
<comment type="caution">
    <text evidence="9">The sequence shown here is derived from an EMBL/GenBank/DDBJ whole genome shotgun (WGS) entry which is preliminary data.</text>
</comment>
<dbReference type="GO" id="GO:0017118">
    <property type="term" value="F:lipoyltransferase activity"/>
    <property type="evidence" value="ECO:0007669"/>
    <property type="project" value="TreeGrafter"/>
</dbReference>
<dbReference type="SUPFAM" id="SSF55681">
    <property type="entry name" value="Class II aaRS and biotin synthetases"/>
    <property type="match status" value="1"/>
</dbReference>
<dbReference type="GO" id="GO:0005737">
    <property type="term" value="C:cytoplasm"/>
    <property type="evidence" value="ECO:0007669"/>
    <property type="project" value="TreeGrafter"/>
</dbReference>
<dbReference type="InterPro" id="IPR045864">
    <property type="entry name" value="aa-tRNA-synth_II/BPL/LPL"/>
</dbReference>
<dbReference type="GO" id="GO:0009249">
    <property type="term" value="P:protein lipoylation"/>
    <property type="evidence" value="ECO:0007669"/>
    <property type="project" value="InterPro"/>
</dbReference>
<dbReference type="GO" id="GO:0016979">
    <property type="term" value="F:lipoate-protein ligase activity"/>
    <property type="evidence" value="ECO:0007669"/>
    <property type="project" value="UniProtKB-EC"/>
</dbReference>
<dbReference type="InterPro" id="IPR004143">
    <property type="entry name" value="BPL_LPL_catalytic"/>
</dbReference>
<evidence type="ECO:0000256" key="2">
    <source>
        <dbReference type="ARBA" id="ARBA00005124"/>
    </source>
</evidence>
<evidence type="ECO:0000313" key="10">
    <source>
        <dbReference type="Proteomes" id="UP001139347"/>
    </source>
</evidence>
<dbReference type="CDD" id="cd16443">
    <property type="entry name" value="LplA"/>
    <property type="match status" value="1"/>
</dbReference>
<evidence type="ECO:0000259" key="8">
    <source>
        <dbReference type="PROSITE" id="PS51733"/>
    </source>
</evidence>
<reference evidence="9" key="1">
    <citation type="submission" date="2022-04" db="EMBL/GenBank/DDBJ databases">
        <title>Paenibacillus mangrovi sp. nov., a novel endophytic bacterium isolated from bark of Kandelia candel.</title>
        <authorList>
            <person name="Tuo L."/>
        </authorList>
    </citation>
    <scope>NUCLEOTIDE SEQUENCE</scope>
    <source>
        <strain evidence="9">KQZ6P-2</strain>
    </source>
</reference>
<dbReference type="Gene3D" id="3.30.930.10">
    <property type="entry name" value="Bira Bifunctional Protein, Domain 2"/>
    <property type="match status" value="1"/>
</dbReference>
<keyword evidence="10" id="KW-1185">Reference proteome</keyword>
<comment type="pathway">
    <text evidence="2">Protein modification; protein lipoylation via exogenous pathway; protein N(6)-(lipoyl)lysine from lipoate: step 1/2.</text>
</comment>
<sequence length="314" mass="35999">MNRIVVSEEHDPYYNLALEEDLLKNVRQDEVILYLWQNEKTVVIGRNQNPYLECDVSELTARGIHLARRISGGGAVYHDLGNLNFTFIYNESNKNLEKQLNVIKKAVETFGVAVELSGRNDLTIQGQKFSGHAFYAESGNEFHHGTLMVDVELSQLAKVLKPSKLKMEAKGITSVKSRVVNLKKLNPSFSVDKLIELLTIYFTEAYGETCKPLIYNSKNYTPTNLNKYNDPKWIYGESPKYDVILERKTSLGIIQVLLNVENGLIKTIKIHTDSLITISFDQIEVQWIGMDFNHLHEDKLFNEIEDLLKIFRDL</sequence>
<comment type="catalytic activity">
    <reaction evidence="7">
        <text>L-lysyl-[lipoyl-carrier protein] + (R)-lipoate + ATP = N(6)-[(R)-lipoyl]-L-lysyl-[lipoyl-carrier protein] + AMP + diphosphate + H(+)</text>
        <dbReference type="Rhea" id="RHEA:49288"/>
        <dbReference type="Rhea" id="RHEA-COMP:10500"/>
        <dbReference type="Rhea" id="RHEA-COMP:10502"/>
        <dbReference type="ChEBI" id="CHEBI:15378"/>
        <dbReference type="ChEBI" id="CHEBI:29969"/>
        <dbReference type="ChEBI" id="CHEBI:30616"/>
        <dbReference type="ChEBI" id="CHEBI:33019"/>
        <dbReference type="ChEBI" id="CHEBI:83088"/>
        <dbReference type="ChEBI" id="CHEBI:83099"/>
        <dbReference type="ChEBI" id="CHEBI:456215"/>
        <dbReference type="EC" id="6.3.1.20"/>
    </reaction>
</comment>
<dbReference type="RefSeq" id="WP_244727597.1">
    <property type="nucleotide sequence ID" value="NZ_JALIRP010000007.1"/>
</dbReference>
<keyword evidence="6" id="KW-0067">ATP-binding</keyword>
<dbReference type="GO" id="GO:0005524">
    <property type="term" value="F:ATP binding"/>
    <property type="evidence" value="ECO:0007669"/>
    <property type="project" value="UniProtKB-KW"/>
</dbReference>
<comment type="pathway">
    <text evidence="1">Protein modification; protein lipoylation via exogenous pathway; protein N(6)-(lipoyl)lysine from lipoate: step 2/2.</text>
</comment>
<evidence type="ECO:0000256" key="4">
    <source>
        <dbReference type="ARBA" id="ARBA00022598"/>
    </source>
</evidence>
<dbReference type="PANTHER" id="PTHR12561">
    <property type="entry name" value="LIPOATE-PROTEIN LIGASE"/>
    <property type="match status" value="1"/>
</dbReference>
<keyword evidence="4 9" id="KW-0436">Ligase</keyword>
<dbReference type="PROSITE" id="PS51733">
    <property type="entry name" value="BPL_LPL_CATALYTIC"/>
    <property type="match status" value="1"/>
</dbReference>
<feature type="domain" description="BPL/LPL catalytic" evidence="8">
    <location>
        <begin position="27"/>
        <end position="210"/>
    </location>
</feature>
<evidence type="ECO:0000313" key="9">
    <source>
        <dbReference type="EMBL" id="MCJ8013608.1"/>
    </source>
</evidence>
<protein>
    <recommendedName>
        <fullName evidence="3">lipoate--protein ligase</fullName>
        <ecNumber evidence="3">6.3.1.20</ecNumber>
    </recommendedName>
</protein>
<dbReference type="Gene3D" id="3.30.390.50">
    <property type="entry name" value="CO dehydrogenase flavoprotein, C-terminal domain"/>
    <property type="match status" value="1"/>
</dbReference>
<evidence type="ECO:0000256" key="6">
    <source>
        <dbReference type="ARBA" id="ARBA00022840"/>
    </source>
</evidence>
<proteinExistence type="predicted"/>
<dbReference type="InterPro" id="IPR004562">
    <property type="entry name" value="LipoylTrfase_LipoateP_Ligase"/>
</dbReference>
<dbReference type="InterPro" id="IPR019491">
    <property type="entry name" value="Lipoate_protein_ligase_C"/>
</dbReference>
<dbReference type="SUPFAM" id="SSF82649">
    <property type="entry name" value="SufE/NifU"/>
    <property type="match status" value="1"/>
</dbReference>
<evidence type="ECO:0000256" key="3">
    <source>
        <dbReference type="ARBA" id="ARBA00012367"/>
    </source>
</evidence>
<dbReference type="EC" id="6.3.1.20" evidence="3"/>
<dbReference type="NCBIfam" id="TIGR00545">
    <property type="entry name" value="lipoyltrans"/>
    <property type="match status" value="1"/>
</dbReference>
<name>A0A9X2B7F3_9BACL</name>
<dbReference type="PANTHER" id="PTHR12561:SF3">
    <property type="entry name" value="LIPOYLTRANSFERASE 1, MITOCHONDRIAL"/>
    <property type="match status" value="1"/>
</dbReference>
<dbReference type="Proteomes" id="UP001139347">
    <property type="component" value="Unassembled WGS sequence"/>
</dbReference>
<gene>
    <name evidence="9" type="ORF">MUG84_17940</name>
</gene>
<evidence type="ECO:0000256" key="7">
    <source>
        <dbReference type="ARBA" id="ARBA00048037"/>
    </source>
</evidence>
<dbReference type="Pfam" id="PF21948">
    <property type="entry name" value="LplA-B_cat"/>
    <property type="match status" value="1"/>
</dbReference>
<accession>A0A9X2B7F3</accession>
<keyword evidence="5" id="KW-0547">Nucleotide-binding</keyword>
<dbReference type="EMBL" id="JALIRP010000007">
    <property type="protein sequence ID" value="MCJ8013608.1"/>
    <property type="molecule type" value="Genomic_DNA"/>
</dbReference>
<dbReference type="Pfam" id="PF10437">
    <property type="entry name" value="Lip_prot_lig_C"/>
    <property type="match status" value="1"/>
</dbReference>
<organism evidence="9 10">
    <name type="scientific">Paenibacillus mangrovi</name>
    <dbReference type="NCBI Taxonomy" id="2931978"/>
    <lineage>
        <taxon>Bacteria</taxon>
        <taxon>Bacillati</taxon>
        <taxon>Bacillota</taxon>
        <taxon>Bacilli</taxon>
        <taxon>Bacillales</taxon>
        <taxon>Paenibacillaceae</taxon>
        <taxon>Paenibacillus</taxon>
    </lineage>
</organism>
<dbReference type="AlphaFoldDB" id="A0A9X2B7F3"/>
<evidence type="ECO:0000256" key="5">
    <source>
        <dbReference type="ARBA" id="ARBA00022741"/>
    </source>
</evidence>